<sequence length="282" mass="31687">MTIERIEEKDIPYLINLSESVGWDYSSEEIRTIFQSGIVYGGKNKQGEIIASAAIILYGEKLASIGMVIVNPQYKGKGIGRKITEACIRSVSEKTPIMLIATEEGKPLYEKLGFQVVSHVLKYICNQYSVSKEYDRTENHIFVEYDEVDLCRIVKLDEGAFGVNRSNFIKKRIEQCQQCVVVKDKGNYIVGYGMSVQTPENRIVGPIVAPNDNIAIEVVHHLIKGYNGRLRIDVPEGNDAFMKVLETTGFQRVNQPPIMMKNGDQLLKRNGELYGIAAQIFG</sequence>
<accession>A0A073KBU0</accession>
<dbReference type="EMBL" id="JOTM01000005">
    <property type="protein sequence ID" value="KEK24749.1"/>
    <property type="molecule type" value="Genomic_DNA"/>
</dbReference>
<dbReference type="STRING" id="574375.AZF08_09250"/>
<evidence type="ECO:0000313" key="3">
    <source>
        <dbReference type="Proteomes" id="UP000027778"/>
    </source>
</evidence>
<dbReference type="eggNOG" id="COG0454">
    <property type="taxonomic scope" value="Bacteria"/>
</dbReference>
<protein>
    <submittedName>
        <fullName evidence="2">Acetyltransferase</fullName>
    </submittedName>
</protein>
<dbReference type="CDD" id="cd04301">
    <property type="entry name" value="NAT_SF"/>
    <property type="match status" value="1"/>
</dbReference>
<organism evidence="2 3">
    <name type="scientific">Bacillus gaemokensis</name>
    <dbReference type="NCBI Taxonomy" id="574375"/>
    <lineage>
        <taxon>Bacteria</taxon>
        <taxon>Bacillati</taxon>
        <taxon>Bacillota</taxon>
        <taxon>Bacilli</taxon>
        <taxon>Bacillales</taxon>
        <taxon>Bacillaceae</taxon>
        <taxon>Bacillus</taxon>
        <taxon>Bacillus cereus group</taxon>
    </lineage>
</organism>
<dbReference type="Pfam" id="PF13508">
    <property type="entry name" value="Acetyltransf_7"/>
    <property type="match status" value="1"/>
</dbReference>
<dbReference type="InterPro" id="IPR052729">
    <property type="entry name" value="Acyl/Acetyltrans_Enzymes"/>
</dbReference>
<dbReference type="PANTHER" id="PTHR47237">
    <property type="entry name" value="SLL0310 PROTEIN"/>
    <property type="match status" value="1"/>
</dbReference>
<dbReference type="SUPFAM" id="SSF55729">
    <property type="entry name" value="Acyl-CoA N-acyltransferases (Nat)"/>
    <property type="match status" value="1"/>
</dbReference>
<reference evidence="2 3" key="1">
    <citation type="submission" date="2014-06" db="EMBL/GenBank/DDBJ databases">
        <title>Draft genome sequence of Bacillus gaemokensis JCM 15801 (MCCC 1A00707).</title>
        <authorList>
            <person name="Lai Q."/>
            <person name="Liu Y."/>
            <person name="Shao Z."/>
        </authorList>
    </citation>
    <scope>NUCLEOTIDE SEQUENCE [LARGE SCALE GENOMIC DNA]</scope>
    <source>
        <strain evidence="2 3">JCM 15801</strain>
    </source>
</reference>
<dbReference type="GO" id="GO:0016747">
    <property type="term" value="F:acyltransferase activity, transferring groups other than amino-acyl groups"/>
    <property type="evidence" value="ECO:0007669"/>
    <property type="project" value="InterPro"/>
</dbReference>
<dbReference type="PANTHER" id="PTHR47237:SF2">
    <property type="entry name" value="BLL4206 PROTEIN"/>
    <property type="match status" value="1"/>
</dbReference>
<gene>
    <name evidence="2" type="ORF">BAGA_24145</name>
</gene>
<dbReference type="Gene3D" id="3.40.630.30">
    <property type="match status" value="1"/>
</dbReference>
<feature type="domain" description="N-acetyltransferase" evidence="1">
    <location>
        <begin position="1"/>
        <end position="135"/>
    </location>
</feature>
<dbReference type="AlphaFoldDB" id="A0A073KBU0"/>
<dbReference type="PROSITE" id="PS51186">
    <property type="entry name" value="GNAT"/>
    <property type="match status" value="1"/>
</dbReference>
<dbReference type="InterPro" id="IPR000182">
    <property type="entry name" value="GNAT_dom"/>
</dbReference>
<keyword evidence="3" id="KW-1185">Reference proteome</keyword>
<evidence type="ECO:0000259" key="1">
    <source>
        <dbReference type="PROSITE" id="PS51186"/>
    </source>
</evidence>
<proteinExistence type="predicted"/>
<evidence type="ECO:0000313" key="2">
    <source>
        <dbReference type="EMBL" id="KEK24749.1"/>
    </source>
</evidence>
<dbReference type="InterPro" id="IPR041496">
    <property type="entry name" value="YitH/HolE_GNAT"/>
</dbReference>
<dbReference type="Gene3D" id="3.40.630.90">
    <property type="match status" value="1"/>
</dbReference>
<comment type="caution">
    <text evidence="2">The sequence shown here is derived from an EMBL/GenBank/DDBJ whole genome shotgun (WGS) entry which is preliminary data.</text>
</comment>
<keyword evidence="2" id="KW-0808">Transferase</keyword>
<dbReference type="Pfam" id="PF18014">
    <property type="entry name" value="Acetyltransf_18"/>
    <property type="match status" value="1"/>
</dbReference>
<dbReference type="Proteomes" id="UP000027778">
    <property type="component" value="Unassembled WGS sequence"/>
</dbReference>
<dbReference type="InterPro" id="IPR016181">
    <property type="entry name" value="Acyl_CoA_acyltransferase"/>
</dbReference>
<name>A0A073KBU0_9BACI</name>